<dbReference type="GO" id="GO:0009401">
    <property type="term" value="P:phosphoenolpyruvate-dependent sugar phosphotransferase system"/>
    <property type="evidence" value="ECO:0007669"/>
    <property type="project" value="InterPro"/>
</dbReference>
<dbReference type="EMBL" id="BJCC01000042">
    <property type="protein sequence ID" value="GCF95862.1"/>
    <property type="molecule type" value="Genomic_DNA"/>
</dbReference>
<evidence type="ECO:0000256" key="1">
    <source>
        <dbReference type="ARBA" id="ARBA00022679"/>
    </source>
</evidence>
<dbReference type="Pfam" id="PF02302">
    <property type="entry name" value="PTS_IIB"/>
    <property type="match status" value="1"/>
</dbReference>
<name>A0A4P5PJV5_9ENTE</name>
<evidence type="ECO:0000256" key="2">
    <source>
        <dbReference type="SAM" id="SignalP"/>
    </source>
</evidence>
<reference evidence="5" key="1">
    <citation type="submission" date="2019-02" db="EMBL/GenBank/DDBJ databases">
        <title>Draft genome sequence of Enterococcus sp. Gos25-1.</title>
        <authorList>
            <person name="Tanaka N."/>
            <person name="Shiwa Y."/>
            <person name="Fujita N."/>
        </authorList>
    </citation>
    <scope>NUCLEOTIDE SEQUENCE [LARGE SCALE GENOMIC DNA]</scope>
    <source>
        <strain evidence="5">Gos25-1</strain>
    </source>
</reference>
<feature type="chain" id="PRO_5020796853" evidence="2">
    <location>
        <begin position="22"/>
        <end position="103"/>
    </location>
</feature>
<organism evidence="4 5">
    <name type="scientific">Enterococcus florum</name>
    <dbReference type="NCBI Taxonomy" id="2480627"/>
    <lineage>
        <taxon>Bacteria</taxon>
        <taxon>Bacillati</taxon>
        <taxon>Bacillota</taxon>
        <taxon>Bacilli</taxon>
        <taxon>Lactobacillales</taxon>
        <taxon>Enterococcaceae</taxon>
        <taxon>Enterococcus</taxon>
    </lineage>
</organism>
<dbReference type="SUPFAM" id="SSF52794">
    <property type="entry name" value="PTS system IIB component-like"/>
    <property type="match status" value="1"/>
</dbReference>
<dbReference type="InterPro" id="IPR036095">
    <property type="entry name" value="PTS_EIIB-like_sf"/>
</dbReference>
<keyword evidence="2" id="KW-0732">Signal</keyword>
<dbReference type="GO" id="GO:0008982">
    <property type="term" value="F:protein-N(PI)-phosphohistidine-sugar phosphotransferase activity"/>
    <property type="evidence" value="ECO:0007669"/>
    <property type="project" value="InterPro"/>
</dbReference>
<evidence type="ECO:0000313" key="5">
    <source>
        <dbReference type="Proteomes" id="UP000290567"/>
    </source>
</evidence>
<sequence>MMGKRVEILFVCGAGLGSSFAAQMAAEDVLNAHKVDAKLDHVDISTAASVQPDVIITAQNFQSQFEKFSIDESKTSIVFLKNIVSKAEIEEKLLPVLAAKGAL</sequence>
<dbReference type="Proteomes" id="UP000290567">
    <property type="component" value="Unassembled WGS sequence"/>
</dbReference>
<protein>
    <submittedName>
        <fullName evidence="4">PTS ascorbate transporter subunit IIB</fullName>
    </submittedName>
</protein>
<dbReference type="Gene3D" id="3.40.50.2300">
    <property type="match status" value="1"/>
</dbReference>
<keyword evidence="5" id="KW-1185">Reference proteome</keyword>
<gene>
    <name evidence="4" type="ORF">NRIC_37530</name>
</gene>
<keyword evidence="1" id="KW-0808">Transferase</keyword>
<feature type="domain" description="PTS EIIB type-2" evidence="3">
    <location>
        <begin position="6"/>
        <end position="101"/>
    </location>
</feature>
<dbReference type="InterPro" id="IPR003501">
    <property type="entry name" value="PTS_EIIB_2/3"/>
</dbReference>
<dbReference type="AlphaFoldDB" id="A0A4P5PJV5"/>
<proteinExistence type="predicted"/>
<evidence type="ECO:0000313" key="4">
    <source>
        <dbReference type="EMBL" id="GCF95862.1"/>
    </source>
</evidence>
<dbReference type="InterPro" id="IPR013011">
    <property type="entry name" value="PTS_EIIB_2"/>
</dbReference>
<feature type="signal peptide" evidence="2">
    <location>
        <begin position="1"/>
        <end position="21"/>
    </location>
</feature>
<dbReference type="CDD" id="cd05563">
    <property type="entry name" value="PTS_IIB_ascorbate"/>
    <property type="match status" value="1"/>
</dbReference>
<dbReference type="PROSITE" id="PS51099">
    <property type="entry name" value="PTS_EIIB_TYPE_2"/>
    <property type="match status" value="1"/>
</dbReference>
<evidence type="ECO:0000259" key="3">
    <source>
        <dbReference type="PROSITE" id="PS51099"/>
    </source>
</evidence>
<accession>A0A4P5PJV5</accession>
<comment type="caution">
    <text evidence="4">The sequence shown here is derived from an EMBL/GenBank/DDBJ whole genome shotgun (WGS) entry which is preliminary data.</text>
</comment>